<dbReference type="AlphaFoldDB" id="A0AAE4TPW0"/>
<organism evidence="1 2">
    <name type="scientific">Shewanella xiamenensis</name>
    <dbReference type="NCBI Taxonomy" id="332186"/>
    <lineage>
        <taxon>Bacteria</taxon>
        <taxon>Pseudomonadati</taxon>
        <taxon>Pseudomonadota</taxon>
        <taxon>Gammaproteobacteria</taxon>
        <taxon>Alteromonadales</taxon>
        <taxon>Shewanellaceae</taxon>
        <taxon>Shewanella</taxon>
    </lineage>
</organism>
<dbReference type="RefSeq" id="WP_317520592.1">
    <property type="nucleotide sequence ID" value="NZ_JASGOQ010000001.1"/>
</dbReference>
<protein>
    <submittedName>
        <fullName evidence="1">Uncharacterized protein</fullName>
    </submittedName>
</protein>
<dbReference type="Proteomes" id="UP001187859">
    <property type="component" value="Unassembled WGS sequence"/>
</dbReference>
<evidence type="ECO:0000313" key="1">
    <source>
        <dbReference type="EMBL" id="MDV5392258.1"/>
    </source>
</evidence>
<proteinExistence type="predicted"/>
<reference evidence="1" key="1">
    <citation type="submission" date="2023-05" db="EMBL/GenBank/DDBJ databases">
        <title>Colonisation of extended spectrum b-lactamase- and carbapenemase-producing bacteria on hospital surfaces from low- and middle-income countries.</title>
        <authorList>
            <person name="Nieto-Rosado M."/>
            <person name="Sands K."/>
            <person name="Iregbu K."/>
            <person name="Zahra R."/>
            <person name="Mazarati J.B."/>
            <person name="Mehtar S."/>
            <person name="Barnards-Group B."/>
            <person name="Walsh T.R."/>
        </authorList>
    </citation>
    <scope>NUCLEOTIDE SEQUENCE</scope>
    <source>
        <strain evidence="1">PP-E493</strain>
    </source>
</reference>
<dbReference type="EMBL" id="JASGOQ010000001">
    <property type="protein sequence ID" value="MDV5392258.1"/>
    <property type="molecule type" value="Genomic_DNA"/>
</dbReference>
<gene>
    <name evidence="1" type="ORF">QM089_18865</name>
</gene>
<accession>A0AAE4TPW0</accession>
<evidence type="ECO:0000313" key="2">
    <source>
        <dbReference type="Proteomes" id="UP001187859"/>
    </source>
</evidence>
<comment type="caution">
    <text evidence="1">The sequence shown here is derived from an EMBL/GenBank/DDBJ whole genome shotgun (WGS) entry which is preliminary data.</text>
</comment>
<name>A0AAE4TPW0_9GAMM</name>
<sequence>MSDFKCPVCNKYKVPNPASFAVGDDVKFMRIKPGARTTSFHSVSGKIIALDGDDAVLVRSRGKNTRILRTGLTRVDQPSPVTYQLFGVCHCGGFIYEQP</sequence>